<evidence type="ECO:0000313" key="1">
    <source>
        <dbReference type="EMBL" id="ROH87091.1"/>
    </source>
</evidence>
<dbReference type="AlphaFoldDB" id="A0A3N0V3H2"/>
<dbReference type="SUPFAM" id="SSF56784">
    <property type="entry name" value="HAD-like"/>
    <property type="match status" value="1"/>
</dbReference>
<accession>A0A3N0V3H2</accession>
<keyword evidence="2" id="KW-1185">Reference proteome</keyword>
<dbReference type="InterPro" id="IPR036514">
    <property type="entry name" value="SGNH_hydro_sf"/>
</dbReference>
<dbReference type="InterPro" id="IPR023214">
    <property type="entry name" value="HAD_sf"/>
</dbReference>
<dbReference type="GO" id="GO:0016788">
    <property type="term" value="F:hydrolase activity, acting on ester bonds"/>
    <property type="evidence" value="ECO:0007669"/>
    <property type="project" value="UniProtKB-ARBA"/>
</dbReference>
<gene>
    <name evidence="1" type="ORF">ED236_05280</name>
</gene>
<proteinExistence type="predicted"/>
<dbReference type="Gene3D" id="3.40.50.1110">
    <property type="entry name" value="SGNH hydrolase"/>
    <property type="match status" value="1"/>
</dbReference>
<sequence length="639" mass="70523">MQSWLAPKSADDETQLANRAEIDSASLSQLAALANKRLNDKDVRRVAKSARSAIKNECDRSGLVPVRLCLASQTTADFFIDDLLVAGLRNGLLLDMIKTDYNQLADLAFGDFLNAPENQGITFTFVGLDYRQLGFRADLLGNASAATEEVASKLTFVRHIVLGIAEKTGTACLIQNLVPQPEQTIASIDARLPGSALWMIDEFNRGLAAFAAETGHILFDAASLASNCGYSVWHDRALWFMAKAPFSQDVVPLYAQRLAASLAAAKGKAKKVLILDLDNTLWGGVIGDDGVNGIRIGQGSAAGEAFLDIQRTALALKARGIVLAVCSKNTDEVARKPFQEHPDMLLKLEDFAVFTANWEDKASNISHMAKTLELGLDSFVFLDDNPAERELVRRTLPKVTVPEVGDDPATYPLAIIEPGFFEALAFSEEDRARAKMYQENAKRAQQMEQIGDFGAYLNSLNMAMTVGPVSDASRERVVQLINKSNQFNLTTRRYTVPEMLQLEQDSSAFTLQVRLTDSFGDNGIIAVVLCLTESRDWVIDTWLMSCRVLKRRVEEQMLQYLVEQAAQRGIERLIGIFKPTERNGIVVDHYKNLGFTRDSTSPEEEQRWVLSIASYQAVELPFQVVSDTTVPSSHLEVTS</sequence>
<evidence type="ECO:0000313" key="2">
    <source>
        <dbReference type="Proteomes" id="UP000275137"/>
    </source>
</evidence>
<dbReference type="NCBIfam" id="TIGR01681">
    <property type="entry name" value="HAD-SF-IIIC"/>
    <property type="match status" value="1"/>
</dbReference>
<dbReference type="EMBL" id="RJVP01000002">
    <property type="protein sequence ID" value="ROH87091.1"/>
    <property type="molecule type" value="Genomic_DNA"/>
</dbReference>
<comment type="caution">
    <text evidence="1">The sequence shown here is derived from an EMBL/GenBank/DDBJ whole genome shotgun (WGS) entry which is preliminary data.</text>
</comment>
<dbReference type="NCBIfam" id="TIGR01686">
    <property type="entry name" value="FkbH"/>
    <property type="match status" value="1"/>
</dbReference>
<reference evidence="1 2" key="1">
    <citation type="submission" date="2018-10" db="EMBL/GenBank/DDBJ databases">
        <authorList>
            <person name="Chen W.-M."/>
        </authorList>
    </citation>
    <scope>NUCLEOTIDE SEQUENCE [LARGE SCALE GENOMIC DNA]</scope>
    <source>
        <strain evidence="1 2">H-5</strain>
    </source>
</reference>
<dbReference type="InterPro" id="IPR010033">
    <property type="entry name" value="HAD_SF_ppase_IIIC"/>
</dbReference>
<dbReference type="RefSeq" id="WP_123236896.1">
    <property type="nucleotide sequence ID" value="NZ_RJVP01000002.1"/>
</dbReference>
<dbReference type="InterPro" id="IPR036412">
    <property type="entry name" value="HAD-like_sf"/>
</dbReference>
<dbReference type="InterPro" id="IPR010037">
    <property type="entry name" value="FkbH_domain"/>
</dbReference>
<name>A0A3N0V3H2_9PROT</name>
<protein>
    <submittedName>
        <fullName evidence="1">HAD-IIIC family phosphatase</fullName>
    </submittedName>
</protein>
<organism evidence="1 2">
    <name type="scientific">Pseudomethylobacillus aquaticus</name>
    <dbReference type="NCBI Taxonomy" id="2676064"/>
    <lineage>
        <taxon>Bacteria</taxon>
        <taxon>Pseudomonadati</taxon>
        <taxon>Pseudomonadota</taxon>
        <taxon>Betaproteobacteria</taxon>
        <taxon>Nitrosomonadales</taxon>
        <taxon>Methylophilaceae</taxon>
        <taxon>Pseudomethylobacillus</taxon>
    </lineage>
</organism>
<dbReference type="Gene3D" id="3.40.50.1000">
    <property type="entry name" value="HAD superfamily/HAD-like"/>
    <property type="match status" value="1"/>
</dbReference>
<dbReference type="Proteomes" id="UP000275137">
    <property type="component" value="Unassembled WGS sequence"/>
</dbReference>